<proteinExistence type="inferred from homology"/>
<dbReference type="InterPro" id="IPR011004">
    <property type="entry name" value="Trimer_LpxA-like_sf"/>
</dbReference>
<dbReference type="AlphaFoldDB" id="A0A0R2M9A7"/>
<accession>A0A0R2M9A7</accession>
<dbReference type="InterPro" id="IPR001451">
    <property type="entry name" value="Hexapep"/>
</dbReference>
<dbReference type="STRING" id="942150.IV64_GL000667"/>
<comment type="similarity">
    <text evidence="1">Belongs to the transferase hexapeptide repeat family.</text>
</comment>
<evidence type="ECO:0000256" key="2">
    <source>
        <dbReference type="ARBA" id="ARBA00022679"/>
    </source>
</evidence>
<keyword evidence="5" id="KW-1185">Reference proteome</keyword>
<evidence type="ECO:0000313" key="5">
    <source>
        <dbReference type="Proteomes" id="UP000051783"/>
    </source>
</evidence>
<dbReference type="EMBL" id="JQCL01000080">
    <property type="protein sequence ID" value="KRO08576.1"/>
    <property type="molecule type" value="Genomic_DNA"/>
</dbReference>
<evidence type="ECO:0000256" key="3">
    <source>
        <dbReference type="ARBA" id="ARBA00022737"/>
    </source>
</evidence>
<evidence type="ECO:0000313" key="4">
    <source>
        <dbReference type="EMBL" id="KRO08576.1"/>
    </source>
</evidence>
<keyword evidence="2 4" id="KW-0808">Transferase</keyword>
<evidence type="ECO:0000256" key="1">
    <source>
        <dbReference type="ARBA" id="ARBA00007274"/>
    </source>
</evidence>
<reference evidence="4 5" key="1">
    <citation type="journal article" date="2015" name="Genome Announc.">
        <title>Expanding the biotechnology potential of lactobacilli through comparative genomics of 213 strains and associated genera.</title>
        <authorList>
            <person name="Sun Z."/>
            <person name="Harris H.M."/>
            <person name="McCann A."/>
            <person name="Guo C."/>
            <person name="Argimon S."/>
            <person name="Zhang W."/>
            <person name="Yang X."/>
            <person name="Jeffery I.B."/>
            <person name="Cooney J.C."/>
            <person name="Kagawa T.F."/>
            <person name="Liu W."/>
            <person name="Song Y."/>
            <person name="Salvetti E."/>
            <person name="Wrobel A."/>
            <person name="Rasinkangas P."/>
            <person name="Parkhill J."/>
            <person name="Rea M.C."/>
            <person name="O'Sullivan O."/>
            <person name="Ritari J."/>
            <person name="Douillard F.P."/>
            <person name="Paul Ross R."/>
            <person name="Yang R."/>
            <person name="Briner A.E."/>
            <person name="Felis G.E."/>
            <person name="de Vos W.M."/>
            <person name="Barrangou R."/>
            <person name="Klaenhammer T.R."/>
            <person name="Caufield P.W."/>
            <person name="Cui Y."/>
            <person name="Zhang H."/>
            <person name="O'Toole P.W."/>
        </authorList>
    </citation>
    <scope>NUCLEOTIDE SEQUENCE [LARGE SCALE GENOMIC DNA]</scope>
    <source>
        <strain evidence="4 5">LMG 26013</strain>
    </source>
</reference>
<sequence>MESVLKKALAGEVIDFQAPEYEVVPKIANENSRILAELNGQYHTDATIVKLMSQITRQNVSVTNTIMPPFNTDFGAHTYLGKDIFINRNAMFVDLGGIYIGDQALIGPNVTLVSVNHMENPESRRNLKCAAVHIGKGAWLGANVTVLPGVTIGNHAIIGAGAIVTKDVPANMVAVGTPAKVIRKIKSE</sequence>
<dbReference type="Gene3D" id="2.160.10.10">
    <property type="entry name" value="Hexapeptide repeat proteins"/>
    <property type="match status" value="1"/>
</dbReference>
<dbReference type="PROSITE" id="PS00101">
    <property type="entry name" value="HEXAPEP_TRANSFERASES"/>
    <property type="match status" value="1"/>
</dbReference>
<dbReference type="InterPro" id="IPR051159">
    <property type="entry name" value="Hexapeptide_acetyltransf"/>
</dbReference>
<dbReference type="PANTHER" id="PTHR23416:SF23">
    <property type="entry name" value="ACETYLTRANSFERASE C18B11.09C-RELATED"/>
    <property type="match status" value="1"/>
</dbReference>
<dbReference type="SUPFAM" id="SSF51161">
    <property type="entry name" value="Trimeric LpxA-like enzymes"/>
    <property type="match status" value="1"/>
</dbReference>
<dbReference type="PANTHER" id="PTHR23416">
    <property type="entry name" value="SIALIC ACID SYNTHASE-RELATED"/>
    <property type="match status" value="1"/>
</dbReference>
<dbReference type="RefSeq" id="WP_237757330.1">
    <property type="nucleotide sequence ID" value="NZ_JQCL01000080.1"/>
</dbReference>
<comment type="caution">
    <text evidence="4">The sequence shown here is derived from an EMBL/GenBank/DDBJ whole genome shotgun (WGS) entry which is preliminary data.</text>
</comment>
<dbReference type="PATRIC" id="fig|942150.3.peg.684"/>
<dbReference type="Proteomes" id="UP000051783">
    <property type="component" value="Unassembled WGS sequence"/>
</dbReference>
<gene>
    <name evidence="4" type="ORF">IV64_GL000667</name>
</gene>
<protein>
    <submittedName>
        <fullName evidence="4">Galactoside O-acetyltransferase</fullName>
    </submittedName>
</protein>
<dbReference type="InterPro" id="IPR018357">
    <property type="entry name" value="Hexapep_transf_CS"/>
</dbReference>
<keyword evidence="3" id="KW-0677">Repeat</keyword>
<dbReference type="GO" id="GO:0008374">
    <property type="term" value="F:O-acyltransferase activity"/>
    <property type="evidence" value="ECO:0007669"/>
    <property type="project" value="TreeGrafter"/>
</dbReference>
<dbReference type="Pfam" id="PF00132">
    <property type="entry name" value="Hexapep"/>
    <property type="match status" value="1"/>
</dbReference>
<name>A0A0R2M9A7_9LACO</name>
<organism evidence="4 5">
    <name type="scientific">Lactiplantibacillus xiangfangensis</name>
    <dbReference type="NCBI Taxonomy" id="942150"/>
    <lineage>
        <taxon>Bacteria</taxon>
        <taxon>Bacillati</taxon>
        <taxon>Bacillota</taxon>
        <taxon>Bacilli</taxon>
        <taxon>Lactobacillales</taxon>
        <taxon>Lactobacillaceae</taxon>
        <taxon>Lactiplantibacillus</taxon>
    </lineage>
</organism>